<dbReference type="EMBL" id="JAHXDE010000003">
    <property type="protein sequence ID" value="MCT8505274.1"/>
    <property type="molecule type" value="Genomic_DNA"/>
</dbReference>
<evidence type="ECO:0000256" key="2">
    <source>
        <dbReference type="ARBA" id="ARBA00023015"/>
    </source>
</evidence>
<dbReference type="Proteomes" id="UP001145353">
    <property type="component" value="Unassembled WGS sequence"/>
</dbReference>
<evidence type="ECO:0000256" key="4">
    <source>
        <dbReference type="ARBA" id="ARBA00023163"/>
    </source>
</evidence>
<keyword evidence="7" id="KW-1185">Reference proteome</keyword>
<gene>
    <name evidence="6" type="ORF">KZO87_07780</name>
</gene>
<keyword evidence="1" id="KW-0678">Repressor</keyword>
<keyword evidence="2" id="KW-0805">Transcription regulation</keyword>
<dbReference type="SUPFAM" id="SSF100950">
    <property type="entry name" value="NagB/RpiA/CoA transferase-like"/>
    <property type="match status" value="1"/>
</dbReference>
<dbReference type="Gene3D" id="1.10.10.10">
    <property type="entry name" value="Winged helix-like DNA-binding domain superfamily/Winged helix DNA-binding domain"/>
    <property type="match status" value="1"/>
</dbReference>
<dbReference type="PANTHER" id="PTHR30363">
    <property type="entry name" value="HTH-TYPE TRANSCRIPTIONAL REGULATOR SRLR-RELATED"/>
    <property type="match status" value="1"/>
</dbReference>
<comment type="caution">
    <text evidence="6">The sequence shown here is derived from an EMBL/GenBank/DDBJ whole genome shotgun (WGS) entry which is preliminary data.</text>
</comment>
<evidence type="ECO:0000256" key="3">
    <source>
        <dbReference type="ARBA" id="ARBA00023125"/>
    </source>
</evidence>
<evidence type="ECO:0000313" key="6">
    <source>
        <dbReference type="EMBL" id="MCT8505274.1"/>
    </source>
</evidence>
<sequence>MTSLDTTTPRTKAHIKGAPARRQAMLDYLIQAGSAQVDELAERFGVSRMTVHRDLDSLSEQGMVNKQHGGVTTRSSSVFESNFALRSHIATREKQALARAALEEIAPGEAVMLDDSTTVSELASLLPTREPLTVITNGLESMDRLKADSGIKLITLGGDYQPRFNATFGLLCEQTLANLRASVAVLSASAILGTTAYVQDPAVTQIKRAQMAAAERRILLIHSAKFGHSALHRLADLSEFDLVLIDAGLSAEHRAALDEAEIVYRLIKA</sequence>
<dbReference type="InterPro" id="IPR018356">
    <property type="entry name" value="Tscrpt_reg_HTH_DeoR_CS"/>
</dbReference>
<reference evidence="6" key="1">
    <citation type="submission" date="2021-07" db="EMBL/GenBank/DDBJ databases">
        <authorList>
            <person name="Luelf R.H."/>
        </authorList>
    </citation>
    <scope>NUCLEOTIDE SEQUENCE</scope>
    <source>
        <strain evidence="6">TMW 2.2304</strain>
    </source>
</reference>
<reference evidence="6" key="2">
    <citation type="journal article" date="2022" name="Syst. Appl. Microbiol.">
        <title>Chromohalobacter moromii sp. nov., a moderately halophilic bacterium isolated from lupine-based moromi fermentation.</title>
        <authorList>
            <person name="Lulf R.H."/>
            <person name="Hilgarth M."/>
            <person name="Ehrmann M.A."/>
        </authorList>
    </citation>
    <scope>NUCLEOTIDE SEQUENCE</scope>
    <source>
        <strain evidence="6">TMW 2.2304</strain>
    </source>
</reference>
<accession>A0A9X3B3V0</accession>
<dbReference type="SUPFAM" id="SSF46785">
    <property type="entry name" value="Winged helix' DNA-binding domain"/>
    <property type="match status" value="1"/>
</dbReference>
<dbReference type="PANTHER" id="PTHR30363:SF4">
    <property type="entry name" value="GLYCEROL-3-PHOSPHATE REGULON REPRESSOR"/>
    <property type="match status" value="1"/>
</dbReference>
<evidence type="ECO:0000259" key="5">
    <source>
        <dbReference type="PROSITE" id="PS51000"/>
    </source>
</evidence>
<dbReference type="AlphaFoldDB" id="A0A9X3B3V0"/>
<dbReference type="SMART" id="SM01134">
    <property type="entry name" value="DeoRC"/>
    <property type="match status" value="1"/>
</dbReference>
<dbReference type="InterPro" id="IPR050313">
    <property type="entry name" value="Carb_Metab_HTH_regulators"/>
</dbReference>
<dbReference type="Pfam" id="PF00455">
    <property type="entry name" value="DeoRC"/>
    <property type="match status" value="1"/>
</dbReference>
<dbReference type="GO" id="GO:0003700">
    <property type="term" value="F:DNA-binding transcription factor activity"/>
    <property type="evidence" value="ECO:0007669"/>
    <property type="project" value="InterPro"/>
</dbReference>
<dbReference type="RefSeq" id="WP_247640233.1">
    <property type="nucleotide sequence ID" value="NZ_JAHXCZ010000003.1"/>
</dbReference>
<evidence type="ECO:0000313" key="7">
    <source>
        <dbReference type="Proteomes" id="UP001145353"/>
    </source>
</evidence>
<dbReference type="InterPro" id="IPR037171">
    <property type="entry name" value="NagB/RpiA_transferase-like"/>
</dbReference>
<dbReference type="InterPro" id="IPR036388">
    <property type="entry name" value="WH-like_DNA-bd_sf"/>
</dbReference>
<dbReference type="InterPro" id="IPR036390">
    <property type="entry name" value="WH_DNA-bd_sf"/>
</dbReference>
<dbReference type="SMART" id="SM00420">
    <property type="entry name" value="HTH_DEOR"/>
    <property type="match status" value="1"/>
</dbReference>
<dbReference type="Pfam" id="PF08220">
    <property type="entry name" value="HTH_DeoR"/>
    <property type="match status" value="1"/>
</dbReference>
<keyword evidence="4" id="KW-0804">Transcription</keyword>
<name>A0A9X3B3V0_9GAMM</name>
<proteinExistence type="predicted"/>
<dbReference type="GO" id="GO:0003677">
    <property type="term" value="F:DNA binding"/>
    <property type="evidence" value="ECO:0007669"/>
    <property type="project" value="UniProtKB-KW"/>
</dbReference>
<organism evidence="6 7">
    <name type="scientific">Chromohalobacter moromii</name>
    <dbReference type="NCBI Taxonomy" id="2860329"/>
    <lineage>
        <taxon>Bacteria</taxon>
        <taxon>Pseudomonadati</taxon>
        <taxon>Pseudomonadota</taxon>
        <taxon>Gammaproteobacteria</taxon>
        <taxon>Oceanospirillales</taxon>
        <taxon>Halomonadaceae</taxon>
        <taxon>Chromohalobacter</taxon>
    </lineage>
</organism>
<dbReference type="InterPro" id="IPR001034">
    <property type="entry name" value="DeoR_HTH"/>
</dbReference>
<keyword evidence="3 6" id="KW-0238">DNA-binding</keyword>
<dbReference type="PROSITE" id="PS51000">
    <property type="entry name" value="HTH_DEOR_2"/>
    <property type="match status" value="1"/>
</dbReference>
<dbReference type="PROSITE" id="PS00894">
    <property type="entry name" value="HTH_DEOR_1"/>
    <property type="match status" value="1"/>
</dbReference>
<dbReference type="InterPro" id="IPR014036">
    <property type="entry name" value="DeoR-like_C"/>
</dbReference>
<dbReference type="PRINTS" id="PR00037">
    <property type="entry name" value="HTHLACR"/>
</dbReference>
<protein>
    <submittedName>
        <fullName evidence="6">DeoR/GlpR family DNA-binding transcription regulator</fullName>
    </submittedName>
</protein>
<feature type="domain" description="HTH deoR-type" evidence="5">
    <location>
        <begin position="18"/>
        <end position="73"/>
    </location>
</feature>
<evidence type="ECO:0000256" key="1">
    <source>
        <dbReference type="ARBA" id="ARBA00022491"/>
    </source>
</evidence>